<feature type="domain" description="Enolpyruvate transferase" evidence="13">
    <location>
        <begin position="6"/>
        <end position="434"/>
    </location>
</feature>
<sequence length="450" mass="49272">MECFVVTGGKPLHGSVTVRGAKNAFSKIMISSLLTRQDVVLTNCPNTIEMETVTEILRKVGATVTFRNGTVTVNAARVRNFRAAQLSRKNRLPVLAIAPLLHRLGRAEVPYVGADRPWVRLSAPRDRDGVAGDNLGARPVDFHLSALRKMGARIVVTRDSYKARAKRLHGTTIALPYPSVGATETVLLASVLADGITTIKNAAGEPEVVDLISCLQKMGALIELDTNRVIRVEGVKKLHGTEHRVIPDRMEAAAFAVLAVATKGNILVRDAEAKHLITFLNALRKVGGEYRVEKNGIRFFRTGPLKPYAIETAPHPGFMTDWQPPFTVLLMLARGRSTVHETVYEDRFGYISEFNRLGARIEVVERCIKNPCRFAGGGYSHSIVIRGPTRLKGAAISVPDIRAGLAHLVVALTARGKSVISGIEHIDRGYEKIDTRLRRLGAQVVRRRAG</sequence>
<reference evidence="14 15" key="1">
    <citation type="journal article" date="2016" name="Nat. Commun.">
        <title>Thousands of microbial genomes shed light on interconnected biogeochemical processes in an aquifer system.</title>
        <authorList>
            <person name="Anantharaman K."/>
            <person name="Brown C.T."/>
            <person name="Hug L.A."/>
            <person name="Sharon I."/>
            <person name="Castelle C.J."/>
            <person name="Probst A.J."/>
            <person name="Thomas B.C."/>
            <person name="Singh A."/>
            <person name="Wilkins M.J."/>
            <person name="Karaoz U."/>
            <person name="Brodie E.L."/>
            <person name="Williams K.H."/>
            <person name="Hubbard S.S."/>
            <person name="Banfield J.F."/>
        </authorList>
    </citation>
    <scope>NUCLEOTIDE SEQUENCE [LARGE SCALE GENOMIC DNA]</scope>
</reference>
<name>A0A1G2H5U1_9BACT</name>
<evidence type="ECO:0000256" key="1">
    <source>
        <dbReference type="ARBA" id="ARBA00004496"/>
    </source>
</evidence>
<evidence type="ECO:0000313" key="14">
    <source>
        <dbReference type="EMBL" id="OGZ57729.1"/>
    </source>
</evidence>
<dbReference type="EMBL" id="MHOB01000017">
    <property type="protein sequence ID" value="OGZ57729.1"/>
    <property type="molecule type" value="Genomic_DNA"/>
</dbReference>
<comment type="caution">
    <text evidence="12">Lacks conserved residue(s) required for the propagation of feature annotation.</text>
</comment>
<evidence type="ECO:0000313" key="15">
    <source>
        <dbReference type="Proteomes" id="UP000178996"/>
    </source>
</evidence>
<dbReference type="GO" id="GO:0051301">
    <property type="term" value="P:cell division"/>
    <property type="evidence" value="ECO:0007669"/>
    <property type="project" value="UniProtKB-KW"/>
</dbReference>
<dbReference type="InterPro" id="IPR005750">
    <property type="entry name" value="UDP_GlcNAc_COvinyl_MurA"/>
</dbReference>
<feature type="binding site" evidence="12">
    <location>
        <position position="321"/>
    </location>
    <ligand>
        <name>UDP-N-acetyl-alpha-D-glucosamine</name>
        <dbReference type="ChEBI" id="CHEBI:57705"/>
    </ligand>
</feature>
<comment type="catalytic activity">
    <reaction evidence="11 12">
        <text>phosphoenolpyruvate + UDP-N-acetyl-alpha-D-glucosamine = UDP-N-acetyl-3-O-(1-carboxyvinyl)-alpha-D-glucosamine + phosphate</text>
        <dbReference type="Rhea" id="RHEA:18681"/>
        <dbReference type="ChEBI" id="CHEBI:43474"/>
        <dbReference type="ChEBI" id="CHEBI:57705"/>
        <dbReference type="ChEBI" id="CHEBI:58702"/>
        <dbReference type="ChEBI" id="CHEBI:68483"/>
        <dbReference type="EC" id="2.5.1.7"/>
    </reaction>
</comment>
<evidence type="ECO:0000256" key="4">
    <source>
        <dbReference type="ARBA" id="ARBA00022618"/>
    </source>
</evidence>
<feature type="binding site" evidence="12">
    <location>
        <begin position="22"/>
        <end position="23"/>
    </location>
    <ligand>
        <name>phosphoenolpyruvate</name>
        <dbReference type="ChEBI" id="CHEBI:58702"/>
    </ligand>
</feature>
<dbReference type="UniPathway" id="UPA00219"/>
<dbReference type="InterPro" id="IPR013792">
    <property type="entry name" value="RNA3'P_cycl/enolpyr_Trfase_a/b"/>
</dbReference>
<dbReference type="SUPFAM" id="SSF55205">
    <property type="entry name" value="EPT/RTPC-like"/>
    <property type="match status" value="1"/>
</dbReference>
<protein>
    <recommendedName>
        <fullName evidence="12">UDP-N-acetylglucosamine 1-carboxyvinyltransferase</fullName>
        <ecNumber evidence="12">2.5.1.7</ecNumber>
    </recommendedName>
    <alternativeName>
        <fullName evidence="12">Enoylpyruvate transferase</fullName>
    </alternativeName>
    <alternativeName>
        <fullName evidence="12">UDP-N-acetylglucosamine enolpyruvyl transferase</fullName>
        <shortName evidence="12">EPT</shortName>
    </alternativeName>
</protein>
<dbReference type="Proteomes" id="UP000178996">
    <property type="component" value="Unassembled WGS sequence"/>
</dbReference>
<evidence type="ECO:0000256" key="10">
    <source>
        <dbReference type="ARBA" id="ARBA00038367"/>
    </source>
</evidence>
<proteinExistence type="inferred from homology"/>
<feature type="active site" description="Proton donor" evidence="12">
    <location>
        <position position="133"/>
    </location>
</feature>
<comment type="function">
    <text evidence="12">Cell wall formation. Adds enolpyruvyl to UDP-N-acetylglucosamine.</text>
</comment>
<dbReference type="AlphaFoldDB" id="A0A1G2H5U1"/>
<evidence type="ECO:0000259" key="13">
    <source>
        <dbReference type="Pfam" id="PF00275"/>
    </source>
</evidence>
<organism evidence="14 15">
    <name type="scientific">Candidatus Ryanbacteria bacterium RIFCSPLOWO2_12_FULL_47_9c</name>
    <dbReference type="NCBI Taxonomy" id="1802131"/>
    <lineage>
        <taxon>Bacteria</taxon>
        <taxon>Candidatus Ryaniibacteriota</taxon>
    </lineage>
</organism>
<evidence type="ECO:0000256" key="5">
    <source>
        <dbReference type="ARBA" id="ARBA00022679"/>
    </source>
</evidence>
<dbReference type="GO" id="GO:0008760">
    <property type="term" value="F:UDP-N-acetylglucosamine 1-carboxyvinyltransferase activity"/>
    <property type="evidence" value="ECO:0007669"/>
    <property type="project" value="UniProtKB-UniRule"/>
</dbReference>
<dbReference type="GO" id="GO:0071555">
    <property type="term" value="P:cell wall organization"/>
    <property type="evidence" value="ECO:0007669"/>
    <property type="project" value="UniProtKB-KW"/>
</dbReference>
<evidence type="ECO:0000256" key="6">
    <source>
        <dbReference type="ARBA" id="ARBA00022960"/>
    </source>
</evidence>
<dbReference type="CDD" id="cd01555">
    <property type="entry name" value="UdpNAET"/>
    <property type="match status" value="1"/>
</dbReference>
<keyword evidence="8 12" id="KW-0131">Cell cycle</keyword>
<dbReference type="GO" id="GO:0005737">
    <property type="term" value="C:cytoplasm"/>
    <property type="evidence" value="ECO:0007669"/>
    <property type="project" value="UniProtKB-SubCell"/>
</dbReference>
<evidence type="ECO:0000256" key="9">
    <source>
        <dbReference type="ARBA" id="ARBA00023316"/>
    </source>
</evidence>
<keyword evidence="9 12" id="KW-0961">Cell wall biogenesis/degradation</keyword>
<comment type="subcellular location">
    <subcellularLocation>
        <location evidence="1 12">Cytoplasm</location>
    </subcellularLocation>
</comment>
<evidence type="ECO:0000256" key="3">
    <source>
        <dbReference type="ARBA" id="ARBA00022490"/>
    </source>
</evidence>
<keyword evidence="3 12" id="KW-0963">Cytoplasm</keyword>
<dbReference type="PANTHER" id="PTHR43783">
    <property type="entry name" value="UDP-N-ACETYLGLUCOSAMINE 1-CARBOXYVINYLTRANSFERASE"/>
    <property type="match status" value="1"/>
</dbReference>
<keyword evidence="7 12" id="KW-0573">Peptidoglycan synthesis</keyword>
<keyword evidence="6 12" id="KW-0133">Cell shape</keyword>
<dbReference type="EC" id="2.5.1.7" evidence="12"/>
<keyword evidence="5 12" id="KW-0808">Transferase</keyword>
<evidence type="ECO:0000256" key="7">
    <source>
        <dbReference type="ARBA" id="ARBA00022984"/>
    </source>
</evidence>
<dbReference type="Pfam" id="PF00275">
    <property type="entry name" value="EPSP_synthase"/>
    <property type="match status" value="1"/>
</dbReference>
<keyword evidence="4 12" id="KW-0132">Cell division</keyword>
<accession>A0A1G2H5U1</accession>
<dbReference type="PANTHER" id="PTHR43783:SF1">
    <property type="entry name" value="UDP-N-ACETYLGLUCOSAMINE 1-CARBOXYVINYLTRANSFERASE"/>
    <property type="match status" value="1"/>
</dbReference>
<dbReference type="GO" id="GO:0008360">
    <property type="term" value="P:regulation of cell shape"/>
    <property type="evidence" value="ECO:0007669"/>
    <property type="project" value="UniProtKB-KW"/>
</dbReference>
<dbReference type="GO" id="GO:0019277">
    <property type="term" value="P:UDP-N-acetylgalactosamine biosynthetic process"/>
    <property type="evidence" value="ECO:0007669"/>
    <property type="project" value="InterPro"/>
</dbReference>
<feature type="binding site" evidence="12">
    <location>
        <position position="91"/>
    </location>
    <ligand>
        <name>UDP-N-acetyl-alpha-D-glucosamine</name>
        <dbReference type="ChEBI" id="CHEBI:57705"/>
    </ligand>
</feature>
<dbReference type="InterPro" id="IPR050068">
    <property type="entry name" value="MurA_subfamily"/>
</dbReference>
<evidence type="ECO:0000256" key="11">
    <source>
        <dbReference type="ARBA" id="ARBA00047527"/>
    </source>
</evidence>
<dbReference type="InterPro" id="IPR036968">
    <property type="entry name" value="Enolpyruvate_Tfrase_sf"/>
</dbReference>
<evidence type="ECO:0000256" key="8">
    <source>
        <dbReference type="ARBA" id="ARBA00023306"/>
    </source>
</evidence>
<dbReference type="NCBIfam" id="NF006873">
    <property type="entry name" value="PRK09369.1"/>
    <property type="match status" value="1"/>
</dbReference>
<dbReference type="HAMAP" id="MF_00111">
    <property type="entry name" value="MurA"/>
    <property type="match status" value="1"/>
</dbReference>
<dbReference type="GO" id="GO:0009252">
    <property type="term" value="P:peptidoglycan biosynthetic process"/>
    <property type="evidence" value="ECO:0007669"/>
    <property type="project" value="UniProtKB-UniRule"/>
</dbReference>
<comment type="caution">
    <text evidence="14">The sequence shown here is derived from an EMBL/GenBank/DDBJ whole genome shotgun (WGS) entry which is preliminary data.</text>
</comment>
<dbReference type="Gene3D" id="3.65.10.10">
    <property type="entry name" value="Enolpyruvate transferase domain"/>
    <property type="match status" value="2"/>
</dbReference>
<evidence type="ECO:0000256" key="2">
    <source>
        <dbReference type="ARBA" id="ARBA00004752"/>
    </source>
</evidence>
<evidence type="ECO:0000256" key="12">
    <source>
        <dbReference type="HAMAP-Rule" id="MF_00111"/>
    </source>
</evidence>
<gene>
    <name evidence="12" type="primary">murA</name>
    <name evidence="14" type="ORF">A3G60_00710</name>
</gene>
<comment type="similarity">
    <text evidence="10 12">Belongs to the EPSP synthase family. MurA subfamily.</text>
</comment>
<comment type="pathway">
    <text evidence="2 12">Cell wall biogenesis; peptidoglycan biosynthesis.</text>
</comment>
<feature type="binding site" evidence="12">
    <location>
        <position position="343"/>
    </location>
    <ligand>
        <name>UDP-N-acetyl-alpha-D-glucosamine</name>
        <dbReference type="ChEBI" id="CHEBI:57705"/>
    </ligand>
</feature>
<dbReference type="InterPro" id="IPR001986">
    <property type="entry name" value="Enolpyruvate_Tfrase_dom"/>
</dbReference>